<dbReference type="InterPro" id="IPR037069">
    <property type="entry name" value="AcylCoA_DH/ox_N_sf"/>
</dbReference>
<dbReference type="PANTHER" id="PTHR48083">
    <property type="entry name" value="MEDIUM-CHAIN SPECIFIC ACYL-COA DEHYDROGENASE, MITOCHONDRIAL-RELATED"/>
    <property type="match status" value="1"/>
</dbReference>
<comment type="similarity">
    <text evidence="2">Belongs to the acyl-CoA dehydrogenase family.</text>
</comment>
<keyword evidence="5" id="KW-0274">FAD</keyword>
<dbReference type="PANTHER" id="PTHR48083:SF13">
    <property type="entry name" value="ACYL-COA DEHYDROGENASE FAMILY MEMBER 11"/>
    <property type="match status" value="1"/>
</dbReference>
<dbReference type="Pfam" id="PF02770">
    <property type="entry name" value="Acyl-CoA_dh_M"/>
    <property type="match status" value="1"/>
</dbReference>
<feature type="domain" description="Acyl-CoA dehydrogenase/oxidase C-terminal" evidence="7">
    <location>
        <begin position="246"/>
        <end position="394"/>
    </location>
</feature>
<dbReference type="InterPro" id="IPR013786">
    <property type="entry name" value="AcylCoA_DH/ox_N"/>
</dbReference>
<accession>A0ABR6Y9W6</accession>
<protein>
    <submittedName>
        <fullName evidence="10">Acyl-CoA dehydrogenase family protein</fullName>
    </submittedName>
</protein>
<feature type="domain" description="Acyl-CoA dehydrogenase/oxidase N-terminal" evidence="9">
    <location>
        <begin position="9"/>
        <end position="129"/>
    </location>
</feature>
<dbReference type="Pfam" id="PF00441">
    <property type="entry name" value="Acyl-CoA_dh_1"/>
    <property type="match status" value="1"/>
</dbReference>
<dbReference type="Gene3D" id="1.10.540.10">
    <property type="entry name" value="Acyl-CoA dehydrogenase/oxidase, N-terminal domain"/>
    <property type="match status" value="1"/>
</dbReference>
<reference evidence="10 11" key="1">
    <citation type="submission" date="2020-08" db="EMBL/GenBank/DDBJ databases">
        <title>Novel species isolated from subtropical streams in China.</title>
        <authorList>
            <person name="Lu H."/>
        </authorList>
    </citation>
    <scope>NUCLEOTIDE SEQUENCE [LARGE SCALE GENOMIC DNA]</scope>
    <source>
        <strain evidence="10 11">LX15W</strain>
    </source>
</reference>
<evidence type="ECO:0000256" key="4">
    <source>
        <dbReference type="ARBA" id="ARBA00022630"/>
    </source>
</evidence>
<dbReference type="InterPro" id="IPR036250">
    <property type="entry name" value="AcylCo_DH-like_C"/>
</dbReference>
<evidence type="ECO:0000256" key="2">
    <source>
        <dbReference type="ARBA" id="ARBA00009347"/>
    </source>
</evidence>
<feature type="domain" description="Acyl-CoA oxidase/dehydrogenase middle" evidence="8">
    <location>
        <begin position="133"/>
        <end position="234"/>
    </location>
</feature>
<evidence type="ECO:0000313" key="11">
    <source>
        <dbReference type="Proteomes" id="UP000624279"/>
    </source>
</evidence>
<dbReference type="RefSeq" id="WP_186941362.1">
    <property type="nucleotide sequence ID" value="NZ_JACOGA010000005.1"/>
</dbReference>
<dbReference type="SUPFAM" id="SSF56645">
    <property type="entry name" value="Acyl-CoA dehydrogenase NM domain-like"/>
    <property type="match status" value="1"/>
</dbReference>
<evidence type="ECO:0000256" key="6">
    <source>
        <dbReference type="ARBA" id="ARBA00023002"/>
    </source>
</evidence>
<evidence type="ECO:0000313" key="10">
    <source>
        <dbReference type="EMBL" id="MBC3873330.1"/>
    </source>
</evidence>
<keyword evidence="6" id="KW-0560">Oxidoreductase</keyword>
<evidence type="ECO:0000259" key="9">
    <source>
        <dbReference type="Pfam" id="PF02771"/>
    </source>
</evidence>
<dbReference type="InterPro" id="IPR046373">
    <property type="entry name" value="Acyl-CoA_Oxase/DH_mid-dom_sf"/>
</dbReference>
<sequence>MNFAHSDTATDLIARMRAFMQDHIIPAEKTYAAQLRGGADWTQWQQPPVIEELKAKAKAAELWNLFLPEDGARLSNVDYAPLAEITGRSMIAPEVFNCNAPDTGNMEVLVKYGSDEQKQRWLKPLMAGEIRSAFCMTEPDVASSDATNMAATAVLEGDEVVLNGRKWWSSGIGHPNCKVLIFMGLSDQGADKHQQHSMILVPLDTPGVKIERMLPVFHTLDEPYGHGEVSFTNVRLPLSSIIGGLGRGFEIAQGRLGPGRIHHCMRAIGAAEFALELLCERALSRVAFGKPLAKLGGNADIIANARMAIEQARLLTLKAAWTMDTVGVKGAMSEISQIKVIAPNVATQVIDAAMQIHGGAGLSDDFPLTALYAYARVLRIADGPDEVHRGLIAKLELKQQAKRLGISL</sequence>
<evidence type="ECO:0000256" key="5">
    <source>
        <dbReference type="ARBA" id="ARBA00022827"/>
    </source>
</evidence>
<dbReference type="InterPro" id="IPR009100">
    <property type="entry name" value="AcylCoA_DH/oxidase_NM_dom_sf"/>
</dbReference>
<proteinExistence type="inferred from homology"/>
<keyword evidence="11" id="KW-1185">Reference proteome</keyword>
<dbReference type="EMBL" id="JACOGA010000005">
    <property type="protein sequence ID" value="MBC3873330.1"/>
    <property type="molecule type" value="Genomic_DNA"/>
</dbReference>
<dbReference type="Gene3D" id="2.40.110.10">
    <property type="entry name" value="Butyryl-CoA Dehydrogenase, subunit A, domain 2"/>
    <property type="match status" value="1"/>
</dbReference>
<dbReference type="Gene3D" id="1.20.140.10">
    <property type="entry name" value="Butyryl-CoA Dehydrogenase, subunit A, domain 3"/>
    <property type="match status" value="1"/>
</dbReference>
<dbReference type="SUPFAM" id="SSF47203">
    <property type="entry name" value="Acyl-CoA dehydrogenase C-terminal domain-like"/>
    <property type="match status" value="1"/>
</dbReference>
<comment type="caution">
    <text evidence="10">The sequence shown here is derived from an EMBL/GenBank/DDBJ whole genome shotgun (WGS) entry which is preliminary data.</text>
</comment>
<evidence type="ECO:0000259" key="7">
    <source>
        <dbReference type="Pfam" id="PF00441"/>
    </source>
</evidence>
<name>A0ABR6Y9W6_9BURK</name>
<evidence type="ECO:0000256" key="3">
    <source>
        <dbReference type="ARBA" id="ARBA00011738"/>
    </source>
</evidence>
<dbReference type="InterPro" id="IPR050741">
    <property type="entry name" value="Acyl-CoA_dehydrogenase"/>
</dbReference>
<dbReference type="InterPro" id="IPR009075">
    <property type="entry name" value="AcylCo_DH/oxidase_C"/>
</dbReference>
<comment type="cofactor">
    <cofactor evidence="1">
        <name>FAD</name>
        <dbReference type="ChEBI" id="CHEBI:57692"/>
    </cofactor>
</comment>
<evidence type="ECO:0000259" key="8">
    <source>
        <dbReference type="Pfam" id="PF02770"/>
    </source>
</evidence>
<dbReference type="Pfam" id="PF02771">
    <property type="entry name" value="Acyl-CoA_dh_N"/>
    <property type="match status" value="1"/>
</dbReference>
<comment type="subunit">
    <text evidence="3">Homodimer.</text>
</comment>
<organism evidence="10 11">
    <name type="scientific">Undibacterium flavidum</name>
    <dbReference type="NCBI Taxonomy" id="2762297"/>
    <lineage>
        <taxon>Bacteria</taxon>
        <taxon>Pseudomonadati</taxon>
        <taxon>Pseudomonadota</taxon>
        <taxon>Betaproteobacteria</taxon>
        <taxon>Burkholderiales</taxon>
        <taxon>Oxalobacteraceae</taxon>
        <taxon>Undibacterium</taxon>
    </lineage>
</organism>
<gene>
    <name evidence="10" type="ORF">H8K55_07020</name>
</gene>
<evidence type="ECO:0000256" key="1">
    <source>
        <dbReference type="ARBA" id="ARBA00001974"/>
    </source>
</evidence>
<dbReference type="Proteomes" id="UP000624279">
    <property type="component" value="Unassembled WGS sequence"/>
</dbReference>
<keyword evidence="4" id="KW-0285">Flavoprotein</keyword>
<dbReference type="InterPro" id="IPR006091">
    <property type="entry name" value="Acyl-CoA_Oxase/DH_mid-dom"/>
</dbReference>